<dbReference type="GO" id="GO:0045892">
    <property type="term" value="P:negative regulation of DNA-templated transcription"/>
    <property type="evidence" value="ECO:0007669"/>
    <property type="project" value="TreeGrafter"/>
</dbReference>
<evidence type="ECO:0000313" key="2">
    <source>
        <dbReference type="Proteomes" id="UP000285190"/>
    </source>
</evidence>
<keyword evidence="2" id="KW-1185">Reference proteome</keyword>
<proteinExistence type="predicted"/>
<accession>A0A418X6V2</accession>
<sequence>MTTLLEEIQEQSDRGAAIVAMAWVEESITAALEFFLHHEPNSWKRLFAGSGPLANLSSKIDLSRLLGLVTDTIRSDLHIIRDIRNEFAHQVAHKTQHTKIAFTTAHIKDKCLALKCVAHEEHSNPRVAFMRACAVLYSDFEMLQFFGQKASDGGHIFARVEREQ</sequence>
<dbReference type="EMBL" id="QYUN01000002">
    <property type="protein sequence ID" value="RJG08169.1"/>
    <property type="molecule type" value="Genomic_DNA"/>
</dbReference>
<evidence type="ECO:0000313" key="1">
    <source>
        <dbReference type="EMBL" id="RJG08169.1"/>
    </source>
</evidence>
<dbReference type="PANTHER" id="PTHR37941:SF1">
    <property type="entry name" value="FUMARASE E-RELATED"/>
    <property type="match status" value="1"/>
</dbReference>
<dbReference type="SUPFAM" id="SSF158668">
    <property type="entry name" value="MtlR-like"/>
    <property type="match status" value="1"/>
</dbReference>
<name>A0A418X6V2_9BURK</name>
<gene>
    <name evidence="1" type="ORF">D3870_17710</name>
</gene>
<dbReference type="PANTHER" id="PTHR37941">
    <property type="entry name" value="FUMARASE E-RELATED"/>
    <property type="match status" value="1"/>
</dbReference>
<protein>
    <submittedName>
        <fullName evidence="1">Uncharacterized protein</fullName>
    </submittedName>
</protein>
<dbReference type="InterPro" id="IPR038026">
    <property type="entry name" value="MtlR-like_sf"/>
</dbReference>
<comment type="caution">
    <text evidence="1">The sequence shown here is derived from an EMBL/GenBank/DDBJ whole genome shotgun (WGS) entry which is preliminary data.</text>
</comment>
<organism evidence="1 2">
    <name type="scientific">Noviherbaspirillum cavernae</name>
    <dbReference type="NCBI Taxonomy" id="2320862"/>
    <lineage>
        <taxon>Bacteria</taxon>
        <taxon>Pseudomonadati</taxon>
        <taxon>Pseudomonadota</taxon>
        <taxon>Betaproteobacteria</taxon>
        <taxon>Burkholderiales</taxon>
        <taxon>Oxalobacteraceae</taxon>
        <taxon>Noviherbaspirillum</taxon>
    </lineage>
</organism>
<reference evidence="1 2" key="1">
    <citation type="submission" date="2018-09" db="EMBL/GenBank/DDBJ databases">
        <authorList>
            <person name="Zhu H."/>
        </authorList>
    </citation>
    <scope>NUCLEOTIDE SEQUENCE [LARGE SCALE GENOMIC DNA]</scope>
    <source>
        <strain evidence="1 2">K2R10-39</strain>
    </source>
</reference>
<dbReference type="InterPro" id="IPR007761">
    <property type="entry name" value="MtlR-like"/>
</dbReference>
<dbReference type="AlphaFoldDB" id="A0A418X6V2"/>
<dbReference type="Gene3D" id="1.20.120.330">
    <property type="entry name" value="Nucleotidyltransferases domain 2"/>
    <property type="match status" value="1"/>
</dbReference>
<dbReference type="Proteomes" id="UP000285190">
    <property type="component" value="Unassembled WGS sequence"/>
</dbReference>
<dbReference type="OrthoDB" id="9814134at2"/>